<sequence length="309" mass="36173">MKGKKVAVLMSTYNGEDFVEEQIASILAQEKVAVTLFIRDDGSKDHTVSIIKKIGSPHIERIYQGENLGYGKSFFELVKSVPQNFDYYAFSDQDDYWLPEKLNQAIEKLEDMSEERKLYFSNLQVVDNELIFIKEKNFANMKISLGSAFVRNRTAGCTYVFNRNLFNLCRLYPIDGFSKMVEHDAIIYKLCLATNGGIYYDENSFILYRQHEYNVTGTNQGIKKRLKKELIDQFKNDYKKKLMQETARIMLGFLKTKEIKSESLTLLEQISKYDENFVNRLFLIFNKDMNSGVRLFDIKNKFEILMNIY</sequence>
<organism evidence="2 4">
    <name type="scientific">Enterococcus malodoratus ATCC 43197</name>
    <dbReference type="NCBI Taxonomy" id="1158601"/>
    <lineage>
        <taxon>Bacteria</taxon>
        <taxon>Bacillati</taxon>
        <taxon>Bacillota</taxon>
        <taxon>Bacilli</taxon>
        <taxon>Lactobacillales</taxon>
        <taxon>Enterococcaceae</taxon>
        <taxon>Enterococcus</taxon>
    </lineage>
</organism>
<name>R2R1D4_9ENTE</name>
<reference evidence="2 4" key="1">
    <citation type="submission" date="2013-02" db="EMBL/GenBank/DDBJ databases">
        <title>The Genome Sequence of Enterococcus malodoratus ATCC_43197.</title>
        <authorList>
            <consortium name="The Broad Institute Genome Sequencing Platform"/>
            <consortium name="The Broad Institute Genome Sequencing Center for Infectious Disease"/>
            <person name="Earl A.M."/>
            <person name="Gilmore M.S."/>
            <person name="Lebreton F."/>
            <person name="Walker B."/>
            <person name="Young S.K."/>
            <person name="Zeng Q."/>
            <person name="Gargeya S."/>
            <person name="Fitzgerald M."/>
            <person name="Haas B."/>
            <person name="Abouelleil A."/>
            <person name="Alvarado L."/>
            <person name="Arachchi H.M."/>
            <person name="Berlin A.M."/>
            <person name="Chapman S.B."/>
            <person name="Dewar J."/>
            <person name="Goldberg J."/>
            <person name="Griggs A."/>
            <person name="Gujja S."/>
            <person name="Hansen M."/>
            <person name="Howarth C."/>
            <person name="Imamovic A."/>
            <person name="Larimer J."/>
            <person name="McCowan C."/>
            <person name="Murphy C."/>
            <person name="Neiman D."/>
            <person name="Pearson M."/>
            <person name="Priest M."/>
            <person name="Roberts A."/>
            <person name="Saif S."/>
            <person name="Shea T."/>
            <person name="Sisk P."/>
            <person name="Sykes S."/>
            <person name="Wortman J."/>
            <person name="Nusbaum C."/>
            <person name="Birren B."/>
        </authorList>
    </citation>
    <scope>NUCLEOTIDE SEQUENCE [LARGE SCALE GENOMIC DNA]</scope>
    <source>
        <strain evidence="2 4">ATCC 43197</strain>
    </source>
</reference>
<proteinExistence type="predicted"/>
<accession>R2R1D4</accession>
<comment type="caution">
    <text evidence="2">The sequence shown here is derived from an EMBL/GenBank/DDBJ whole genome shotgun (WGS) entry which is preliminary data.</text>
</comment>
<dbReference type="SUPFAM" id="SSF53448">
    <property type="entry name" value="Nucleotide-diphospho-sugar transferases"/>
    <property type="match status" value="1"/>
</dbReference>
<dbReference type="GO" id="GO:0016758">
    <property type="term" value="F:hexosyltransferase activity"/>
    <property type="evidence" value="ECO:0007669"/>
    <property type="project" value="UniProtKB-ARBA"/>
</dbReference>
<dbReference type="OrthoDB" id="8773442at2"/>
<dbReference type="Proteomes" id="UP000013783">
    <property type="component" value="Unassembled WGS sequence"/>
</dbReference>
<dbReference type="InterPro" id="IPR029044">
    <property type="entry name" value="Nucleotide-diphossugar_trans"/>
</dbReference>
<dbReference type="eggNOG" id="COG0463">
    <property type="taxonomic scope" value="Bacteria"/>
</dbReference>
<evidence type="ECO:0000313" key="3">
    <source>
        <dbReference type="EMBL" id="EOT64126.1"/>
    </source>
</evidence>
<evidence type="ECO:0000313" key="4">
    <source>
        <dbReference type="Proteomes" id="UP000013783"/>
    </source>
</evidence>
<reference evidence="3 5" key="2">
    <citation type="submission" date="2013-03" db="EMBL/GenBank/DDBJ databases">
        <title>The Genome Sequence of Enterococcus malodoratus ATCC_43197 (PacBio/Illumina hybrid assembly).</title>
        <authorList>
            <consortium name="The Broad Institute Genomics Platform"/>
            <consortium name="The Broad Institute Genome Sequencing Center for Infectious Disease"/>
            <person name="Earl A."/>
            <person name="Russ C."/>
            <person name="Gilmore M."/>
            <person name="Surin D."/>
            <person name="Walker B."/>
            <person name="Young S."/>
            <person name="Zeng Q."/>
            <person name="Gargeya S."/>
            <person name="Fitzgerald M."/>
            <person name="Haas B."/>
            <person name="Abouelleil A."/>
            <person name="Allen A.W."/>
            <person name="Alvarado L."/>
            <person name="Arachchi H.M."/>
            <person name="Berlin A.M."/>
            <person name="Chapman S.B."/>
            <person name="Gainer-Dewar J."/>
            <person name="Goldberg J."/>
            <person name="Griggs A."/>
            <person name="Gujja S."/>
            <person name="Hansen M."/>
            <person name="Howarth C."/>
            <person name="Imamovic A."/>
            <person name="Ireland A."/>
            <person name="Larimer J."/>
            <person name="McCowan C."/>
            <person name="Murphy C."/>
            <person name="Pearson M."/>
            <person name="Poon T.W."/>
            <person name="Priest M."/>
            <person name="Roberts A."/>
            <person name="Saif S."/>
            <person name="Shea T."/>
            <person name="Sisk P."/>
            <person name="Sykes S."/>
            <person name="Wortman J."/>
            <person name="Nusbaum C."/>
            <person name="Birren B."/>
        </authorList>
    </citation>
    <scope>NUCLEOTIDE SEQUENCE [LARGE SCALE GENOMIC DNA]</scope>
    <source>
        <strain evidence="3 5">ATCC 43197</strain>
    </source>
</reference>
<dbReference type="Gene3D" id="3.90.550.10">
    <property type="entry name" value="Spore Coat Polysaccharide Biosynthesis Protein SpsA, Chain A"/>
    <property type="match status" value="1"/>
</dbReference>
<evidence type="ECO:0000313" key="5">
    <source>
        <dbReference type="Proteomes" id="UP000014148"/>
    </source>
</evidence>
<protein>
    <recommendedName>
        <fullName evidence="1">Glycosyltransferase 2-like domain-containing protein</fullName>
    </recommendedName>
</protein>
<feature type="domain" description="Glycosyltransferase 2-like" evidence="1">
    <location>
        <begin position="8"/>
        <end position="111"/>
    </location>
</feature>
<dbReference type="Proteomes" id="UP000014148">
    <property type="component" value="Unassembled WGS sequence"/>
</dbReference>
<dbReference type="STRING" id="71451.RV07_GL004293"/>
<dbReference type="Pfam" id="PF00535">
    <property type="entry name" value="Glycos_transf_2"/>
    <property type="match status" value="1"/>
</dbReference>
<dbReference type="PANTHER" id="PTHR22916">
    <property type="entry name" value="GLYCOSYLTRANSFERASE"/>
    <property type="match status" value="1"/>
</dbReference>
<dbReference type="AlphaFoldDB" id="R2R1D4"/>
<gene>
    <name evidence="3" type="ORF">I585_03323</name>
    <name evidence="2" type="ORF">UAI_02097</name>
</gene>
<evidence type="ECO:0000259" key="1">
    <source>
        <dbReference type="Pfam" id="PF00535"/>
    </source>
</evidence>
<dbReference type="CDD" id="cd04196">
    <property type="entry name" value="GT_2_like_d"/>
    <property type="match status" value="1"/>
</dbReference>
<dbReference type="PANTHER" id="PTHR22916:SF3">
    <property type="entry name" value="UDP-GLCNAC:BETAGAL BETA-1,3-N-ACETYLGLUCOSAMINYLTRANSFERASE-LIKE PROTEIN 1"/>
    <property type="match status" value="1"/>
</dbReference>
<dbReference type="EMBL" id="ASWA01000004">
    <property type="protein sequence ID" value="EOT64126.1"/>
    <property type="molecule type" value="Genomic_DNA"/>
</dbReference>
<dbReference type="PATRIC" id="fig|1158601.3.peg.2068"/>
<dbReference type="EMBL" id="AJAK01000015">
    <property type="protein sequence ID" value="EOH77460.1"/>
    <property type="molecule type" value="Genomic_DNA"/>
</dbReference>
<evidence type="ECO:0000313" key="2">
    <source>
        <dbReference type="EMBL" id="EOH77460.1"/>
    </source>
</evidence>
<keyword evidence="5" id="KW-1185">Reference proteome</keyword>
<dbReference type="InterPro" id="IPR001173">
    <property type="entry name" value="Glyco_trans_2-like"/>
</dbReference>
<dbReference type="RefSeq" id="WP_010740932.1">
    <property type="nucleotide sequence ID" value="NZ_KB946250.1"/>
</dbReference>